<proteinExistence type="predicted"/>
<dbReference type="Proteomes" id="UP001220610">
    <property type="component" value="Chromosome"/>
</dbReference>
<evidence type="ECO:0000313" key="2">
    <source>
        <dbReference type="Proteomes" id="UP001220610"/>
    </source>
</evidence>
<protein>
    <submittedName>
        <fullName evidence="1">6-bladed beta-propeller</fullName>
    </submittedName>
</protein>
<gene>
    <name evidence="1" type="ORF">P0Y53_10595</name>
</gene>
<sequence>MVVIRIDPGNAKGATVSAVFEEVNFIPLETKKESMFGNIAKLRMIGTNFVIFDWDTKSILIFSNNGKYINKIEAGNGDSRPGELYQFEVQHENGRGLILIRDNRFVFFYDEKGTLLKKMPSYAYSKYTQLKPHYTLKTSWMDKDSALYEYAFFKDDSLFSKYFLLRPAKGRSDIFNTGNGVSQQELETNYFLTRTYSYDIYKITLPNICLVYRLIFPNANSLPADFASNPAYIGRENRFNYFRTNKAVVLSLSNIHLFGDNLFVKLGIDRSTVGGTNVLVYNLKNREAISLNHIEPDTMSWFLPINDAGQGPDFGFYGFHFYAGGYLYTSNSSLVMFGSKNENAGKNISYNEALTHYFKTESARSNPVIVQLKPRNN</sequence>
<evidence type="ECO:0000313" key="1">
    <source>
        <dbReference type="EMBL" id="WEK37948.1"/>
    </source>
</evidence>
<name>A0AAJ5WYU2_9BACT</name>
<dbReference type="EMBL" id="CP119311">
    <property type="protein sequence ID" value="WEK37948.1"/>
    <property type="molecule type" value="Genomic_DNA"/>
</dbReference>
<accession>A0AAJ5WYU2</accession>
<reference evidence="1" key="1">
    <citation type="submission" date="2023-03" db="EMBL/GenBank/DDBJ databases">
        <title>Andean soil-derived lignocellulolytic bacterial consortium as a source of novel taxa and putative plastic-active enzymes.</title>
        <authorList>
            <person name="Diaz-Garcia L."/>
            <person name="Chuvochina M."/>
            <person name="Feuerriegel G."/>
            <person name="Bunk B."/>
            <person name="Sproer C."/>
            <person name="Streit W.R."/>
            <person name="Rodriguez L.M."/>
            <person name="Overmann J."/>
            <person name="Jimenez D.J."/>
        </authorList>
    </citation>
    <scope>NUCLEOTIDE SEQUENCE</scope>
    <source>
        <strain evidence="1">MAG 7</strain>
    </source>
</reference>
<dbReference type="Pfam" id="PF17170">
    <property type="entry name" value="DUF5128"/>
    <property type="match status" value="1"/>
</dbReference>
<dbReference type="AlphaFoldDB" id="A0AAJ5WYU2"/>
<organism evidence="1 2">
    <name type="scientific">Candidatus Pseudobacter hemicellulosilyticus</name>
    <dbReference type="NCBI Taxonomy" id="3121375"/>
    <lineage>
        <taxon>Bacteria</taxon>
        <taxon>Pseudomonadati</taxon>
        <taxon>Bacteroidota</taxon>
        <taxon>Chitinophagia</taxon>
        <taxon>Chitinophagales</taxon>
        <taxon>Chitinophagaceae</taxon>
        <taxon>Pseudobacter</taxon>
    </lineage>
</organism>